<evidence type="ECO:0000256" key="13">
    <source>
        <dbReference type="ARBA" id="ARBA00026054"/>
    </source>
</evidence>
<dbReference type="Proteomes" id="UP000838100">
    <property type="component" value="Unassembled WGS sequence"/>
</dbReference>
<keyword evidence="5 15" id="KW-0812">Transmembrane</keyword>
<comment type="subunit">
    <text evidence="15">F-type ATPases have 2 components, F(1) - the catalytic core - and F(0) - the membrane proton channel. F(1) has five subunits: alpha(3), beta(3), gamma(1), delta(1), epsilon(1). F(0) has three main subunits: a(1), b(2) and c(10-14). The alpha and beta chains form an alternating ring which encloses part of the gamma chain. F(1) is attached to F(0) by a central stalk formed by the gamma and epsilon chains, while a peripheral stalk is formed by the delta and b chains.</text>
</comment>
<evidence type="ECO:0000256" key="2">
    <source>
        <dbReference type="ARBA" id="ARBA00022448"/>
    </source>
</evidence>
<keyword evidence="6 15" id="KW-0375">Hydrogen ion transport</keyword>
<accession>A0ABM9AII3</accession>
<keyword evidence="17" id="KW-0175">Coiled coil</keyword>
<keyword evidence="4 15" id="KW-0138">CF(0)</keyword>
<feature type="transmembrane region" description="Helical" evidence="15">
    <location>
        <begin position="6"/>
        <end position="26"/>
    </location>
</feature>
<keyword evidence="9 15" id="KW-0472">Membrane</keyword>
<dbReference type="HAMAP" id="MF_01398">
    <property type="entry name" value="ATP_synth_b_bprime"/>
    <property type="match status" value="1"/>
</dbReference>
<evidence type="ECO:0000256" key="9">
    <source>
        <dbReference type="ARBA" id="ARBA00023136"/>
    </source>
</evidence>
<evidence type="ECO:0000256" key="14">
    <source>
        <dbReference type="ARBA" id="ARBA00037847"/>
    </source>
</evidence>
<dbReference type="Pfam" id="PF00430">
    <property type="entry name" value="ATP-synt_B"/>
    <property type="match status" value="1"/>
</dbReference>
<dbReference type="PANTHER" id="PTHR33445">
    <property type="entry name" value="ATP SYNTHASE SUBUNIT B', CHLOROPLASTIC"/>
    <property type="match status" value="1"/>
</dbReference>
<evidence type="ECO:0000256" key="12">
    <source>
        <dbReference type="ARBA" id="ARBA00025614"/>
    </source>
</evidence>
<evidence type="ECO:0000313" key="18">
    <source>
        <dbReference type="EMBL" id="CAH0993033.1"/>
    </source>
</evidence>
<evidence type="ECO:0000256" key="5">
    <source>
        <dbReference type="ARBA" id="ARBA00022692"/>
    </source>
</evidence>
<evidence type="ECO:0000256" key="16">
    <source>
        <dbReference type="RuleBase" id="RU003848"/>
    </source>
</evidence>
<dbReference type="EMBL" id="CAKLPX010000004">
    <property type="protein sequence ID" value="CAH0993033.1"/>
    <property type="molecule type" value="Genomic_DNA"/>
</dbReference>
<reference evidence="18" key="1">
    <citation type="submission" date="2021-12" db="EMBL/GenBank/DDBJ databases">
        <authorList>
            <person name="Rodrigo-Torres L."/>
            <person name="Arahal R. D."/>
            <person name="Lucena T."/>
        </authorList>
    </citation>
    <scope>NUCLEOTIDE SEQUENCE</scope>
    <source>
        <strain evidence="18">CECT 8267</strain>
    </source>
</reference>
<name>A0ABM9AII3_9GAMM</name>
<dbReference type="PANTHER" id="PTHR33445:SF1">
    <property type="entry name" value="ATP SYNTHASE SUBUNIT B"/>
    <property type="match status" value="1"/>
</dbReference>
<organism evidence="18 19">
    <name type="scientific">Sinobacterium norvegicum</name>
    <dbReference type="NCBI Taxonomy" id="1641715"/>
    <lineage>
        <taxon>Bacteria</taxon>
        <taxon>Pseudomonadati</taxon>
        <taxon>Pseudomonadota</taxon>
        <taxon>Gammaproteobacteria</taxon>
        <taxon>Cellvibrionales</taxon>
        <taxon>Spongiibacteraceae</taxon>
        <taxon>Sinobacterium</taxon>
    </lineage>
</organism>
<gene>
    <name evidence="15 18" type="primary">atpF</name>
    <name evidence="18" type="ORF">SIN8267_03172</name>
</gene>
<evidence type="ECO:0000256" key="3">
    <source>
        <dbReference type="ARBA" id="ARBA00022475"/>
    </source>
</evidence>
<dbReference type="InterPro" id="IPR050059">
    <property type="entry name" value="ATP_synthase_B_chain"/>
</dbReference>
<keyword evidence="8 15" id="KW-0406">Ion transport</keyword>
<proteinExistence type="inferred from homology"/>
<evidence type="ECO:0000256" key="8">
    <source>
        <dbReference type="ARBA" id="ARBA00023065"/>
    </source>
</evidence>
<sequence>MNINATLIGQSITFLVFVFFCMKYVWPVITSAMAEREEKIKSGLEAADRADKALELAQEEAGLKLREAKQEAAAIIDSANKRGSQIVEEAKDQARAEGERLKASAEAEVEQELNRAKEELRSQVAVLAIAGAEKILGSQIDAAANEELVNKLAAEL</sequence>
<protein>
    <recommendedName>
        <fullName evidence="15">ATP synthase subunit b</fullName>
    </recommendedName>
    <alternativeName>
        <fullName evidence="15">ATP synthase F(0) sector subunit b</fullName>
    </alternativeName>
    <alternativeName>
        <fullName evidence="15">ATPase subunit I</fullName>
    </alternativeName>
    <alternativeName>
        <fullName evidence="15">F-type ATPase subunit b</fullName>
        <shortName evidence="15">F-ATPase subunit b</shortName>
    </alternativeName>
</protein>
<dbReference type="CDD" id="cd06503">
    <property type="entry name" value="ATP-synt_Fo_b"/>
    <property type="match status" value="1"/>
</dbReference>
<evidence type="ECO:0000256" key="10">
    <source>
        <dbReference type="ARBA" id="ARBA00023310"/>
    </source>
</evidence>
<evidence type="ECO:0000256" key="6">
    <source>
        <dbReference type="ARBA" id="ARBA00022781"/>
    </source>
</evidence>
<comment type="similarity">
    <text evidence="1 15 16">Belongs to the ATPase B chain family.</text>
</comment>
<keyword evidence="7 15" id="KW-1133">Transmembrane helix</keyword>
<evidence type="ECO:0000256" key="4">
    <source>
        <dbReference type="ARBA" id="ARBA00022547"/>
    </source>
</evidence>
<keyword evidence="10 15" id="KW-0066">ATP synthesis</keyword>
<comment type="caution">
    <text evidence="18">The sequence shown here is derived from an EMBL/GenBank/DDBJ whole genome shotgun (WGS) entry which is preliminary data.</text>
</comment>
<evidence type="ECO:0000256" key="7">
    <source>
        <dbReference type="ARBA" id="ARBA00022989"/>
    </source>
</evidence>
<comment type="subcellular location">
    <subcellularLocation>
        <location evidence="15">Cell membrane</location>
        <topology evidence="15">Single-pass membrane protein</topology>
    </subcellularLocation>
    <subcellularLocation>
        <location evidence="14">Endomembrane system</location>
        <topology evidence="14">Single-pass membrane protein</topology>
    </subcellularLocation>
</comment>
<dbReference type="SUPFAM" id="SSF81573">
    <property type="entry name" value="F1F0 ATP synthase subunit B, membrane domain"/>
    <property type="match status" value="1"/>
</dbReference>
<evidence type="ECO:0000256" key="15">
    <source>
        <dbReference type="HAMAP-Rule" id="MF_01398"/>
    </source>
</evidence>
<keyword evidence="19" id="KW-1185">Reference proteome</keyword>
<comment type="function">
    <text evidence="11 15">F(1)F(0) ATP synthase produces ATP from ADP in the presence of a proton or sodium gradient. F-type ATPases consist of two structural domains, F(1) containing the extramembraneous catalytic core and F(0) containing the membrane proton channel, linked together by a central stalk and a peripheral stalk. During catalysis, ATP synthesis in the catalytic domain of F(1) is coupled via a rotary mechanism of the central stalk subunits to proton translocation.</text>
</comment>
<dbReference type="NCBIfam" id="NF004411">
    <property type="entry name" value="PRK05759.1-2"/>
    <property type="match status" value="1"/>
</dbReference>
<keyword evidence="2 15" id="KW-0813">Transport</keyword>
<dbReference type="InterPro" id="IPR028987">
    <property type="entry name" value="ATP_synth_B-like_membr_sf"/>
</dbReference>
<dbReference type="InterPro" id="IPR002146">
    <property type="entry name" value="ATP_synth_b/b'su_bac/chlpt"/>
</dbReference>
<dbReference type="InterPro" id="IPR005864">
    <property type="entry name" value="ATP_synth_F0_bsu_bac"/>
</dbReference>
<evidence type="ECO:0000256" key="1">
    <source>
        <dbReference type="ARBA" id="ARBA00005513"/>
    </source>
</evidence>
<comment type="subunit">
    <text evidence="13">F-type ATPases have 2 components, F(1) - the catalytic core - and F(0) - the membrane proton channel. F(1) has five subunits: alpha(3), beta(3), gamma(1), delta(1), epsilon(1). F(0) has four main subunits: a(1), b(2) and c(10-14). The alpha and beta chains form an alternating ring which encloses part of the gamma chain. F(1) is attached to F(0) by a central stalk formed by the gamma and epsilon chains, while a peripheral stalk is formed by the delta and b chains.</text>
</comment>
<dbReference type="Gene3D" id="1.20.5.620">
    <property type="entry name" value="F1F0 ATP synthase subunit B, membrane domain"/>
    <property type="match status" value="1"/>
</dbReference>
<evidence type="ECO:0000256" key="11">
    <source>
        <dbReference type="ARBA" id="ARBA00025198"/>
    </source>
</evidence>
<feature type="coiled-coil region" evidence="17">
    <location>
        <begin position="95"/>
        <end position="126"/>
    </location>
</feature>
<dbReference type="RefSeq" id="WP_237445716.1">
    <property type="nucleotide sequence ID" value="NZ_CAKLPX010000004.1"/>
</dbReference>
<comment type="function">
    <text evidence="12">Component of the F(0) channel, it forms part of the peripheral stalk, linking F(1) to F(0). The b'-subunit is a diverged and duplicated form of b found in plants and photosynthetic bacteria.</text>
</comment>
<dbReference type="NCBIfam" id="TIGR01144">
    <property type="entry name" value="ATP_synt_b"/>
    <property type="match status" value="1"/>
</dbReference>
<evidence type="ECO:0000256" key="17">
    <source>
        <dbReference type="SAM" id="Coils"/>
    </source>
</evidence>
<keyword evidence="3 15" id="KW-1003">Cell membrane</keyword>
<evidence type="ECO:0000313" key="19">
    <source>
        <dbReference type="Proteomes" id="UP000838100"/>
    </source>
</evidence>